<dbReference type="InterPro" id="IPR037684">
    <property type="entry name" value="GBP_C"/>
</dbReference>
<dbReference type="FunFam" id="3.40.50.300:FF:000422">
    <property type="entry name" value="Guanylate-binding protein 1"/>
    <property type="match status" value="1"/>
</dbReference>
<dbReference type="InterPro" id="IPR027417">
    <property type="entry name" value="P-loop_NTPase"/>
</dbReference>
<keyword evidence="1" id="KW-0399">Innate immunity</keyword>
<keyword evidence="7" id="KW-0175">Coiled coil</keyword>
<dbReference type="FunFam" id="1.20.1000.10:FF:000001">
    <property type="entry name" value="Guanylate binding protein 1"/>
    <property type="match status" value="1"/>
</dbReference>
<dbReference type="Pfam" id="PF02263">
    <property type="entry name" value="GBP"/>
    <property type="match status" value="1"/>
</dbReference>
<dbReference type="AlphaFoldDB" id="A0AAV7LNX6"/>
<evidence type="ECO:0000256" key="7">
    <source>
        <dbReference type="SAM" id="Coils"/>
    </source>
</evidence>
<feature type="domain" description="GB1/RHD3-type G" evidence="8">
    <location>
        <begin position="95"/>
        <end position="333"/>
    </location>
</feature>
<dbReference type="GO" id="GO:0005525">
    <property type="term" value="F:GTP binding"/>
    <property type="evidence" value="ECO:0007669"/>
    <property type="project" value="UniProtKB-KW"/>
</dbReference>
<dbReference type="SUPFAM" id="SSF52540">
    <property type="entry name" value="P-loop containing nucleoside triphosphate hydrolases"/>
    <property type="match status" value="1"/>
</dbReference>
<evidence type="ECO:0000259" key="8">
    <source>
        <dbReference type="PROSITE" id="PS51715"/>
    </source>
</evidence>
<evidence type="ECO:0000256" key="1">
    <source>
        <dbReference type="ARBA" id="ARBA00022588"/>
    </source>
</evidence>
<evidence type="ECO:0000256" key="6">
    <source>
        <dbReference type="PROSITE-ProRule" id="PRU01052"/>
    </source>
</evidence>
<keyword evidence="10" id="KW-1185">Reference proteome</keyword>
<dbReference type="GO" id="GO:0045087">
    <property type="term" value="P:innate immune response"/>
    <property type="evidence" value="ECO:0007669"/>
    <property type="project" value="UniProtKB-KW"/>
</dbReference>
<dbReference type="GO" id="GO:0003924">
    <property type="term" value="F:GTPase activity"/>
    <property type="evidence" value="ECO:0007669"/>
    <property type="project" value="InterPro"/>
</dbReference>
<dbReference type="InterPro" id="IPR036543">
    <property type="entry name" value="Guanylate-bd_C_sf"/>
</dbReference>
<accession>A0AAV7LNX6</accession>
<dbReference type="CDD" id="cd16269">
    <property type="entry name" value="GBP_C"/>
    <property type="match status" value="1"/>
</dbReference>
<dbReference type="CDD" id="cd01851">
    <property type="entry name" value="GBP"/>
    <property type="match status" value="1"/>
</dbReference>
<dbReference type="Proteomes" id="UP001066276">
    <property type="component" value="Chromosome 11"/>
</dbReference>
<dbReference type="InterPro" id="IPR003191">
    <property type="entry name" value="Guanylate-bd/ATL_C"/>
</dbReference>
<evidence type="ECO:0000313" key="10">
    <source>
        <dbReference type="Proteomes" id="UP001066276"/>
    </source>
</evidence>
<organism evidence="9 10">
    <name type="scientific">Pleurodeles waltl</name>
    <name type="common">Iberian ribbed newt</name>
    <dbReference type="NCBI Taxonomy" id="8319"/>
    <lineage>
        <taxon>Eukaryota</taxon>
        <taxon>Metazoa</taxon>
        <taxon>Chordata</taxon>
        <taxon>Craniata</taxon>
        <taxon>Vertebrata</taxon>
        <taxon>Euteleostomi</taxon>
        <taxon>Amphibia</taxon>
        <taxon>Batrachia</taxon>
        <taxon>Caudata</taxon>
        <taxon>Salamandroidea</taxon>
        <taxon>Salamandridae</taxon>
        <taxon>Pleurodelinae</taxon>
        <taxon>Pleurodeles</taxon>
    </lineage>
</organism>
<keyword evidence="2" id="KW-0547">Nucleotide-binding</keyword>
<dbReference type="Gene3D" id="1.20.1000.10">
    <property type="entry name" value="Guanylate-binding protein, C-terminal domain"/>
    <property type="match status" value="1"/>
</dbReference>
<keyword evidence="5" id="KW-0342">GTP-binding</keyword>
<evidence type="ECO:0000256" key="2">
    <source>
        <dbReference type="ARBA" id="ARBA00022741"/>
    </source>
</evidence>
<dbReference type="Pfam" id="PF02841">
    <property type="entry name" value="GBP_C"/>
    <property type="match status" value="1"/>
</dbReference>
<dbReference type="Gene3D" id="3.40.50.300">
    <property type="entry name" value="P-loop containing nucleotide triphosphate hydrolases"/>
    <property type="match status" value="1"/>
</dbReference>
<evidence type="ECO:0000256" key="5">
    <source>
        <dbReference type="ARBA" id="ARBA00023134"/>
    </source>
</evidence>
<dbReference type="InterPro" id="IPR015894">
    <property type="entry name" value="Guanylate-bd_N"/>
</dbReference>
<dbReference type="SUPFAM" id="SSF48340">
    <property type="entry name" value="Interferon-induced guanylate-binding protein 1 (GBP1), C-terminal domain"/>
    <property type="match status" value="1"/>
</dbReference>
<comment type="similarity">
    <text evidence="6">Belongs to the TRAFAC class dynamin-like GTPase superfamily. GB1/RHD3 GTPase family.</text>
</comment>
<evidence type="ECO:0000313" key="9">
    <source>
        <dbReference type="EMBL" id="KAJ1091188.1"/>
    </source>
</evidence>
<comment type="caution">
    <text evidence="9">The sequence shown here is derived from an EMBL/GenBank/DDBJ whole genome shotgun (WGS) entry which is preliminary data.</text>
</comment>
<feature type="coiled-coil region" evidence="7">
    <location>
        <begin position="537"/>
        <end position="638"/>
    </location>
</feature>
<dbReference type="InterPro" id="IPR030386">
    <property type="entry name" value="G_GB1_RHD3_dom"/>
</dbReference>
<gene>
    <name evidence="9" type="ORF">NDU88_004315</name>
</gene>
<proteinExistence type="inferred from homology"/>
<evidence type="ECO:0000256" key="4">
    <source>
        <dbReference type="ARBA" id="ARBA00022859"/>
    </source>
</evidence>
<dbReference type="PANTHER" id="PTHR10751">
    <property type="entry name" value="GUANYLATE BINDING PROTEIN"/>
    <property type="match status" value="1"/>
</dbReference>
<keyword evidence="3" id="KW-0378">Hydrolase</keyword>
<dbReference type="PROSITE" id="PS51715">
    <property type="entry name" value="G_GB1_RHD3"/>
    <property type="match status" value="1"/>
</dbReference>
<dbReference type="EMBL" id="JANPWB010000015">
    <property type="protein sequence ID" value="KAJ1091188.1"/>
    <property type="molecule type" value="Genomic_DNA"/>
</dbReference>
<evidence type="ECO:0000256" key="3">
    <source>
        <dbReference type="ARBA" id="ARBA00022801"/>
    </source>
</evidence>
<name>A0AAV7LNX6_PLEWA</name>
<sequence length="654" mass="75243">METLQGDRDKERDCRLTTGRGRKIVQEDWQTSWKEAEKGVDTTGFTVSRGTRLLLKRETMVLEVSMCHPLCLIENTLEGELRVRQDALKVLSEIQEPMVVVTIVGLYRTGKSYLMNRLAGTNRGFSIGPTVQSHTKGIWMWCMPHPEKSNYTLLLLDTEGLGDVEKGDSTNENWIFALAELLSSTFVYNSMGTIDQRALEQLHYATELSKHIKMKSSQGSNSENTVDDFFPTFIWTVRDFTLDLELGGRQISADDYLENALQPIKGNSDKVSSLNLPRECIRASFPVRKCFVFDRPSRKGNLKKLEELPEEHLEHDFVEQANMFCQYIFKECKPKTIQGGDFVTGKILAKLAMTFVDTISRGTIPCIGDTISALSTIENSAAVQEAATHYEKQMRQHGKFPTETVECFHHLHAACEREAINIFMDRSFMDANNKYEMELKGLLKTKKAQLCVENEQISMEHCRTLLQQLFIPIQQNISGGCYSMPGGYQLFQLDQKKITEDYIKTSGKGVKENEALQEFLKSKESVARTILKMDQTLTAIQQQIAAEQARAKAIEEERKRQEILAKQRAHEESIRQQRAHEEHIRQLKQKMEEDRLNQQRENDRRIQQQLEEQQARLQQEALRREQQQKAELERLSQQIMYRTHSRNDGDCAIL</sequence>
<protein>
    <recommendedName>
        <fullName evidence="8">GB1/RHD3-type G domain-containing protein</fullName>
    </recommendedName>
</protein>
<keyword evidence="4" id="KW-0391">Immunity</keyword>
<reference evidence="9" key="1">
    <citation type="journal article" date="2022" name="bioRxiv">
        <title>Sequencing and chromosome-scale assembly of the giantPleurodeles waltlgenome.</title>
        <authorList>
            <person name="Brown T."/>
            <person name="Elewa A."/>
            <person name="Iarovenko S."/>
            <person name="Subramanian E."/>
            <person name="Araus A.J."/>
            <person name="Petzold A."/>
            <person name="Susuki M."/>
            <person name="Suzuki K.-i.T."/>
            <person name="Hayashi T."/>
            <person name="Toyoda A."/>
            <person name="Oliveira C."/>
            <person name="Osipova E."/>
            <person name="Leigh N.D."/>
            <person name="Simon A."/>
            <person name="Yun M.H."/>
        </authorList>
    </citation>
    <scope>NUCLEOTIDE SEQUENCE</scope>
    <source>
        <strain evidence="9">20211129_DDA</strain>
        <tissue evidence="9">Liver</tissue>
    </source>
</reference>